<dbReference type="Proteomes" id="UP000240325">
    <property type="component" value="Segment"/>
</dbReference>
<organism evidence="1">
    <name type="scientific">Bodo saltans virus</name>
    <dbReference type="NCBI Taxonomy" id="2024608"/>
    <lineage>
        <taxon>Viruses</taxon>
        <taxon>Varidnaviria</taxon>
        <taxon>Bamfordvirae</taxon>
        <taxon>Nucleocytoviricota</taxon>
        <taxon>Megaviricetes</taxon>
        <taxon>Imitervirales</taxon>
        <taxon>Mimiviridae</taxon>
        <taxon>Klosneuvirinae</taxon>
        <taxon>Theiavirus</taxon>
        <taxon>Theiavirus salishense</taxon>
    </lineage>
</organism>
<sequence length="245" mass="28456">MLAKNQLQIFIAILQISKMNRRFMNFTNSSGISQSKFPKFSNSHLFAIKKMTGFNCENTYAIDLFAEGAKKLGYDTIDELLIKEPVSILLQCKHCDCELFTDRCDSAERYGEYVPYLVVQSQCKNILSSFNSNGEKDVSFFHIEDPMFCLQLGTKCYPLKDIVPRNQNIVLPEWKHFKDFNTISAEKEQYNAELRELGKPLRPWNHWCETFNPLEKALPEERYPQYGHKKTGKMVDTLETIGMFS</sequence>
<evidence type="ECO:0000313" key="2">
    <source>
        <dbReference type="Proteomes" id="UP000240325"/>
    </source>
</evidence>
<keyword evidence="2" id="KW-1185">Reference proteome</keyword>
<evidence type="ECO:0000313" key="1">
    <source>
        <dbReference type="EMBL" id="ATZ80538.1"/>
    </source>
</evidence>
<protein>
    <submittedName>
        <fullName evidence="1">Uncharacterized protein</fullName>
    </submittedName>
</protein>
<name>A0A2H4UUF2_9VIRU</name>
<gene>
    <name evidence="1" type="ORF">BMW23_0488</name>
</gene>
<proteinExistence type="predicted"/>
<dbReference type="EMBL" id="MF782455">
    <property type="protein sequence ID" value="ATZ80538.1"/>
    <property type="molecule type" value="Genomic_DNA"/>
</dbReference>
<reference evidence="1" key="1">
    <citation type="journal article" date="2017" name="Elife">
        <title>The kinetoplastid-infecting Bodo saltans virus (BsV), a window into the most abundant giant viruses in the sea.</title>
        <authorList>
            <person name="Deeg C.M."/>
            <person name="Chow C.-E.T."/>
            <person name="Suttle C.A."/>
        </authorList>
    </citation>
    <scope>NUCLEOTIDE SEQUENCE</scope>
    <source>
        <strain evidence="1">NG1</strain>
    </source>
</reference>
<accession>A0A2H4UUF2</accession>